<accession>S8EGY7</accession>
<proteinExistence type="predicted"/>
<dbReference type="AlphaFoldDB" id="S8EGY7"/>
<evidence type="ECO:0000313" key="2">
    <source>
        <dbReference type="Proteomes" id="UP000015241"/>
    </source>
</evidence>
<reference evidence="1 2" key="1">
    <citation type="journal article" date="2012" name="Science">
        <title>The Paleozoic origin of enzymatic lignin decomposition reconstructed from 31 fungal genomes.</title>
        <authorList>
            <person name="Floudas D."/>
            <person name="Binder M."/>
            <person name="Riley R."/>
            <person name="Barry K."/>
            <person name="Blanchette R.A."/>
            <person name="Henrissat B."/>
            <person name="Martinez A.T."/>
            <person name="Otillar R."/>
            <person name="Spatafora J.W."/>
            <person name="Yadav J.S."/>
            <person name="Aerts A."/>
            <person name="Benoit I."/>
            <person name="Boyd A."/>
            <person name="Carlson A."/>
            <person name="Copeland A."/>
            <person name="Coutinho P.M."/>
            <person name="de Vries R.P."/>
            <person name="Ferreira P."/>
            <person name="Findley K."/>
            <person name="Foster B."/>
            <person name="Gaskell J."/>
            <person name="Glotzer D."/>
            <person name="Gorecki P."/>
            <person name="Heitman J."/>
            <person name="Hesse C."/>
            <person name="Hori C."/>
            <person name="Igarashi K."/>
            <person name="Jurgens J.A."/>
            <person name="Kallen N."/>
            <person name="Kersten P."/>
            <person name="Kohler A."/>
            <person name="Kuees U."/>
            <person name="Kumar T.K.A."/>
            <person name="Kuo A."/>
            <person name="LaButti K."/>
            <person name="Larrondo L.F."/>
            <person name="Lindquist E."/>
            <person name="Ling A."/>
            <person name="Lombard V."/>
            <person name="Lucas S."/>
            <person name="Lundell T."/>
            <person name="Martin R."/>
            <person name="McLaughlin D.J."/>
            <person name="Morgenstern I."/>
            <person name="Morin E."/>
            <person name="Murat C."/>
            <person name="Nagy L.G."/>
            <person name="Nolan M."/>
            <person name="Ohm R.A."/>
            <person name="Patyshakuliyeva A."/>
            <person name="Rokas A."/>
            <person name="Ruiz-Duenas F.J."/>
            <person name="Sabat G."/>
            <person name="Salamov A."/>
            <person name="Samejima M."/>
            <person name="Schmutz J."/>
            <person name="Slot J.C."/>
            <person name="St John F."/>
            <person name="Stenlid J."/>
            <person name="Sun H."/>
            <person name="Sun S."/>
            <person name="Syed K."/>
            <person name="Tsang A."/>
            <person name="Wiebenga A."/>
            <person name="Young D."/>
            <person name="Pisabarro A."/>
            <person name="Eastwood D.C."/>
            <person name="Martin F."/>
            <person name="Cullen D."/>
            <person name="Grigoriev I.V."/>
            <person name="Hibbett D.S."/>
        </authorList>
    </citation>
    <scope>NUCLEOTIDE SEQUENCE</scope>
    <source>
        <strain evidence="2">FP-58527</strain>
    </source>
</reference>
<organism evidence="1 2">
    <name type="scientific">Fomitopsis schrenkii</name>
    <name type="common">Brown rot fungus</name>
    <dbReference type="NCBI Taxonomy" id="2126942"/>
    <lineage>
        <taxon>Eukaryota</taxon>
        <taxon>Fungi</taxon>
        <taxon>Dikarya</taxon>
        <taxon>Basidiomycota</taxon>
        <taxon>Agaricomycotina</taxon>
        <taxon>Agaricomycetes</taxon>
        <taxon>Polyporales</taxon>
        <taxon>Fomitopsis</taxon>
    </lineage>
</organism>
<sequence length="144" mass="16603">MVNMKPAPIIPDGARQCLLSSESINSHAINQDREDELESLNAGINLEDMCETQVQTAGIHHLRKEQPANKKQRIDTEAVKKHLKVASENVVVDNTLREYRRLWDQFKAFCLYMGFVDDEAEFQSYNKEIPCDLPVWVAVWIMNK</sequence>
<dbReference type="eggNOG" id="ENOG502R1YJ">
    <property type="taxonomic scope" value="Eukaryota"/>
</dbReference>
<gene>
    <name evidence="1" type="ORF">FOMPIDRAFT_1047063</name>
</gene>
<dbReference type="Proteomes" id="UP000015241">
    <property type="component" value="Unassembled WGS sequence"/>
</dbReference>
<evidence type="ECO:0000313" key="1">
    <source>
        <dbReference type="EMBL" id="EPT03528.1"/>
    </source>
</evidence>
<dbReference type="OrthoDB" id="2800295at2759"/>
<keyword evidence="2" id="KW-1185">Reference proteome</keyword>
<dbReference type="InParanoid" id="S8EGY7"/>
<name>S8EGY7_FOMSC</name>
<protein>
    <submittedName>
        <fullName evidence="1">Uncharacterized protein</fullName>
    </submittedName>
</protein>
<dbReference type="EMBL" id="KE504130">
    <property type="protein sequence ID" value="EPT03528.1"/>
    <property type="molecule type" value="Genomic_DNA"/>
</dbReference>
<dbReference type="HOGENOM" id="CLU_150204_0_0_1"/>